<dbReference type="PANTHER" id="PTHR30535:SF34">
    <property type="entry name" value="MOLYBDATE-BINDING PROTEIN MOLA"/>
    <property type="match status" value="1"/>
</dbReference>
<dbReference type="PANTHER" id="PTHR30535">
    <property type="entry name" value="VITAMIN B12-BINDING PROTEIN"/>
    <property type="match status" value="1"/>
</dbReference>
<comment type="caution">
    <text evidence="4">The sequence shown here is derived from an EMBL/GenBank/DDBJ whole genome shotgun (WGS) entry which is preliminary data.</text>
</comment>
<dbReference type="InterPro" id="IPR002491">
    <property type="entry name" value="ABC_transptr_periplasmic_BD"/>
</dbReference>
<dbReference type="GO" id="GO:0071281">
    <property type="term" value="P:cellular response to iron ion"/>
    <property type="evidence" value="ECO:0007669"/>
    <property type="project" value="TreeGrafter"/>
</dbReference>
<sequence length="414" mass="46433">MFTIKGSQSKVIYKLQHSKIINLIINIFIISILIIACQSPKINQDKSAINPACIQQYDANRDYFPDKISINRAKGFGVEYHKNYKVITINNPWKDAKTGFKYILVQCGTPAPKDIQNAQVITVPVHSVISLSTTHLPHLAKLGIVDKLIGVSDTKIVNTSKVVEKIKDGKVINVGSNSSINVEKILELNPDLITTYGTGNAESDSYPKLLEAGLKVAINAEYMEDSPLGRSEWLKFTALFFNKEKEAEQIFGEVAKKYDAIAIKAKAVKSRPSVFVGFNFKGTWYMPGGNSYAAKYLEDAGANYLWSNDKYKGSLPLSFEAIIERATNADFWLNFSQKWKSKKDVLTEDSRYGDFKAVKNGNIYNNNLRLNKGGGNDYWEGGISNPDVVLSDLIKIFHPEVLPQHELVFYRRVE</sequence>
<proteinExistence type="inferred from homology"/>
<keyword evidence="2" id="KW-0812">Transmembrane</keyword>
<dbReference type="EMBL" id="NTFS01000058">
    <property type="protein sequence ID" value="PAX58389.1"/>
    <property type="molecule type" value="Genomic_DNA"/>
</dbReference>
<evidence type="ECO:0000313" key="4">
    <source>
        <dbReference type="EMBL" id="PAX58389.1"/>
    </source>
</evidence>
<name>A0A2A2TLU8_9CYAN</name>
<accession>A0A2A2TLU8</accession>
<dbReference type="Proteomes" id="UP000218238">
    <property type="component" value="Unassembled WGS sequence"/>
</dbReference>
<dbReference type="SUPFAM" id="SSF53807">
    <property type="entry name" value="Helical backbone' metal receptor"/>
    <property type="match status" value="1"/>
</dbReference>
<evidence type="ECO:0000259" key="3">
    <source>
        <dbReference type="PROSITE" id="PS50983"/>
    </source>
</evidence>
<reference evidence="4 5" key="1">
    <citation type="submission" date="2017-08" db="EMBL/GenBank/DDBJ databases">
        <title>Draft genome sequence of filamentous cyanobacterium Calothrix elsteri CCALA 953.</title>
        <authorList>
            <person name="Gagunashvili A.N."/>
            <person name="Elster J."/>
            <person name="Andresson O.S."/>
        </authorList>
    </citation>
    <scope>NUCLEOTIDE SEQUENCE [LARGE SCALE GENOMIC DNA]</scope>
    <source>
        <strain evidence="4 5">CCALA 953</strain>
    </source>
</reference>
<dbReference type="AlphaFoldDB" id="A0A2A2TLU8"/>
<keyword evidence="2" id="KW-0472">Membrane</keyword>
<dbReference type="Pfam" id="PF01497">
    <property type="entry name" value="Peripla_BP_2"/>
    <property type="match status" value="1"/>
</dbReference>
<keyword evidence="2" id="KW-1133">Transmembrane helix</keyword>
<dbReference type="OrthoDB" id="9812528at2"/>
<dbReference type="PROSITE" id="PS50983">
    <property type="entry name" value="FE_B12_PBP"/>
    <property type="match status" value="1"/>
</dbReference>
<comment type="similarity">
    <text evidence="1">Belongs to the bacterial solute-binding protein 8 family.</text>
</comment>
<keyword evidence="5" id="KW-1185">Reference proteome</keyword>
<dbReference type="InterPro" id="IPR050902">
    <property type="entry name" value="ABC_Transporter_SBP"/>
</dbReference>
<gene>
    <name evidence="4" type="ORF">CK510_07690</name>
</gene>
<evidence type="ECO:0000313" key="5">
    <source>
        <dbReference type="Proteomes" id="UP000218238"/>
    </source>
</evidence>
<feature type="domain" description="Fe/B12 periplasmic-binding" evidence="3">
    <location>
        <begin position="127"/>
        <end position="401"/>
    </location>
</feature>
<organism evidence="4 5">
    <name type="scientific">Brunnivagina elsteri CCALA 953</name>
    <dbReference type="NCBI Taxonomy" id="987040"/>
    <lineage>
        <taxon>Bacteria</taxon>
        <taxon>Bacillati</taxon>
        <taxon>Cyanobacteriota</taxon>
        <taxon>Cyanophyceae</taxon>
        <taxon>Nostocales</taxon>
        <taxon>Calotrichaceae</taxon>
        <taxon>Brunnivagina</taxon>
    </lineage>
</organism>
<feature type="transmembrane region" description="Helical" evidence="2">
    <location>
        <begin position="20"/>
        <end position="36"/>
    </location>
</feature>
<evidence type="ECO:0000256" key="1">
    <source>
        <dbReference type="ARBA" id="ARBA00008814"/>
    </source>
</evidence>
<evidence type="ECO:0000256" key="2">
    <source>
        <dbReference type="SAM" id="Phobius"/>
    </source>
</evidence>
<dbReference type="Gene3D" id="3.40.50.1980">
    <property type="entry name" value="Nitrogenase molybdenum iron protein domain"/>
    <property type="match status" value="2"/>
</dbReference>
<protein>
    <submittedName>
        <fullName evidence="4">ABC transporter substrate-binding protein</fullName>
    </submittedName>
</protein>
<dbReference type="CDD" id="cd01141">
    <property type="entry name" value="TroA_d"/>
    <property type="match status" value="1"/>
</dbReference>